<organism evidence="1">
    <name type="scientific">Spodoptera frugiperda</name>
    <name type="common">Fall armyworm</name>
    <dbReference type="NCBI Taxonomy" id="7108"/>
    <lineage>
        <taxon>Eukaryota</taxon>
        <taxon>Metazoa</taxon>
        <taxon>Ecdysozoa</taxon>
        <taxon>Arthropoda</taxon>
        <taxon>Hexapoda</taxon>
        <taxon>Insecta</taxon>
        <taxon>Pterygota</taxon>
        <taxon>Neoptera</taxon>
        <taxon>Endopterygota</taxon>
        <taxon>Lepidoptera</taxon>
        <taxon>Glossata</taxon>
        <taxon>Ditrysia</taxon>
        <taxon>Noctuoidea</taxon>
        <taxon>Noctuidae</taxon>
        <taxon>Amphipyrinae</taxon>
        <taxon>Spodoptera</taxon>
    </lineage>
</organism>
<reference evidence="1" key="1">
    <citation type="submission" date="2016-07" db="EMBL/GenBank/DDBJ databases">
        <authorList>
            <person name="Bretaudeau A."/>
        </authorList>
    </citation>
    <scope>NUCLEOTIDE SEQUENCE</scope>
    <source>
        <strain evidence="1">Rice</strain>
        <tissue evidence="1">Whole body</tissue>
    </source>
</reference>
<name>A0A2H1WPE2_SPOFR</name>
<sequence length="109" mass="12257">MHSTFQRTPIQVPFLVQGSHPEKLEIKLRRPWTSETSETLQVRCWSFGDIPEALFFFKGENRLIASLVLGEARGSVRLLATKNYAVPTPAFHAAAPETHAVRVKLLTKS</sequence>
<gene>
    <name evidence="1" type="ORF">SFRICE_026729</name>
</gene>
<dbReference type="EMBL" id="ODYU01010085">
    <property type="protein sequence ID" value="SOQ54940.1"/>
    <property type="molecule type" value="Genomic_DNA"/>
</dbReference>
<protein>
    <submittedName>
        <fullName evidence="1">SFRICE_026729</fullName>
    </submittedName>
</protein>
<proteinExistence type="predicted"/>
<evidence type="ECO:0000313" key="1">
    <source>
        <dbReference type="EMBL" id="SOQ54940.1"/>
    </source>
</evidence>
<accession>A0A2H1WPE2</accession>
<dbReference type="AlphaFoldDB" id="A0A2H1WPE2"/>